<dbReference type="Gene3D" id="2.60.120.260">
    <property type="entry name" value="Galactose-binding domain-like"/>
    <property type="match status" value="1"/>
</dbReference>
<name>A0A382Y4Z4_9ZZZZ</name>
<sequence length="266" mass="28344">NLTFTPDDSGTLSGGSRFKKLTTPLELAPGAYSVVAHGYGAAERNHNAGQGGTRWSTDAGGGVLVFTGVARHGAAGTFPTNLDGGPADRYAAGTFRYRSKETPFPGTDIAADMLGKHESALLRIPFQIIDLAGVSALKLVFDYDDGFAAWVNGREVFRRNLPINSAGRGSTEVLVDDLTGLLVAGENILALEVRNLSAADPDFFAGVSLAIVGTDYAQRYFSVPTPYDENNPSGIHGYVADTRFSTERGFFEKPFTVEIRTWTPGA</sequence>
<gene>
    <name evidence="1" type="ORF">METZ01_LOCUS431220</name>
</gene>
<evidence type="ECO:0000313" key="1">
    <source>
        <dbReference type="EMBL" id="SVD78366.1"/>
    </source>
</evidence>
<protein>
    <submittedName>
        <fullName evidence="1">Uncharacterized protein</fullName>
    </submittedName>
</protein>
<accession>A0A382Y4Z4</accession>
<proteinExistence type="predicted"/>
<feature type="non-terminal residue" evidence="1">
    <location>
        <position position="1"/>
    </location>
</feature>
<feature type="non-terminal residue" evidence="1">
    <location>
        <position position="266"/>
    </location>
</feature>
<dbReference type="EMBL" id="UINC01173005">
    <property type="protein sequence ID" value="SVD78366.1"/>
    <property type="molecule type" value="Genomic_DNA"/>
</dbReference>
<reference evidence="1" key="1">
    <citation type="submission" date="2018-05" db="EMBL/GenBank/DDBJ databases">
        <authorList>
            <person name="Lanie J.A."/>
            <person name="Ng W.-L."/>
            <person name="Kazmierczak K.M."/>
            <person name="Andrzejewski T.M."/>
            <person name="Davidsen T.M."/>
            <person name="Wayne K.J."/>
            <person name="Tettelin H."/>
            <person name="Glass J.I."/>
            <person name="Rusch D."/>
            <person name="Podicherti R."/>
            <person name="Tsui H.-C.T."/>
            <person name="Winkler M.E."/>
        </authorList>
    </citation>
    <scope>NUCLEOTIDE SEQUENCE</scope>
</reference>
<dbReference type="AlphaFoldDB" id="A0A382Y4Z4"/>
<organism evidence="1">
    <name type="scientific">marine metagenome</name>
    <dbReference type="NCBI Taxonomy" id="408172"/>
    <lineage>
        <taxon>unclassified sequences</taxon>
        <taxon>metagenomes</taxon>
        <taxon>ecological metagenomes</taxon>
    </lineage>
</organism>